<protein>
    <submittedName>
        <fullName evidence="1">Uncharacterized protein</fullName>
    </submittedName>
</protein>
<evidence type="ECO:0000313" key="2">
    <source>
        <dbReference type="Proteomes" id="UP000005237"/>
    </source>
</evidence>
<accession>A0A8R1IIH8</accession>
<keyword evidence="2" id="KW-1185">Reference proteome</keyword>
<dbReference type="AlphaFoldDB" id="A0A8R1IIH8"/>
<reference evidence="2" key="1">
    <citation type="submission" date="2010-08" db="EMBL/GenBank/DDBJ databases">
        <authorList>
            <consortium name="Caenorhabditis japonica Sequencing Consortium"/>
            <person name="Wilson R.K."/>
        </authorList>
    </citation>
    <scope>NUCLEOTIDE SEQUENCE [LARGE SCALE GENOMIC DNA]</scope>
    <source>
        <strain evidence="2">DF5081</strain>
    </source>
</reference>
<proteinExistence type="predicted"/>
<dbReference type="Proteomes" id="UP000005237">
    <property type="component" value="Unassembled WGS sequence"/>
</dbReference>
<name>A0A8R1IIH8_CAEJA</name>
<organism evidence="1 2">
    <name type="scientific">Caenorhabditis japonica</name>
    <dbReference type="NCBI Taxonomy" id="281687"/>
    <lineage>
        <taxon>Eukaryota</taxon>
        <taxon>Metazoa</taxon>
        <taxon>Ecdysozoa</taxon>
        <taxon>Nematoda</taxon>
        <taxon>Chromadorea</taxon>
        <taxon>Rhabditida</taxon>
        <taxon>Rhabditina</taxon>
        <taxon>Rhabditomorpha</taxon>
        <taxon>Rhabditoidea</taxon>
        <taxon>Rhabditidae</taxon>
        <taxon>Peloderinae</taxon>
        <taxon>Caenorhabditis</taxon>
    </lineage>
</organism>
<dbReference type="EnsemblMetazoa" id="CJA31103.1">
    <property type="protein sequence ID" value="CJA31103.1"/>
    <property type="gene ID" value="WBGene00206950"/>
</dbReference>
<sequence length="76" mass="8721">MLIDHRYGYADNWVQPRSWAEIEKMIANYCEKDPTSGLLTPTPSSSHIDDIDQFLESSLVAQTQTDRLEVLFMTTV</sequence>
<reference evidence="1" key="2">
    <citation type="submission" date="2022-06" db="UniProtKB">
        <authorList>
            <consortium name="EnsemblMetazoa"/>
        </authorList>
    </citation>
    <scope>IDENTIFICATION</scope>
    <source>
        <strain evidence="1">DF5081</strain>
    </source>
</reference>
<evidence type="ECO:0000313" key="1">
    <source>
        <dbReference type="EnsemblMetazoa" id="CJA31103.1"/>
    </source>
</evidence>